<evidence type="ECO:0000259" key="1">
    <source>
        <dbReference type="Pfam" id="PF00884"/>
    </source>
</evidence>
<keyword evidence="3" id="KW-1185">Reference proteome</keyword>
<name>A0A1H0BUC4_9EURY</name>
<dbReference type="EMBL" id="FNIA01000048">
    <property type="protein sequence ID" value="SDN49254.1"/>
    <property type="molecule type" value="Genomic_DNA"/>
</dbReference>
<dbReference type="Gene3D" id="3.40.720.10">
    <property type="entry name" value="Alkaline Phosphatase, subunit A"/>
    <property type="match status" value="1"/>
</dbReference>
<dbReference type="AlphaFoldDB" id="A0A1H0BUC4"/>
<evidence type="ECO:0000313" key="2">
    <source>
        <dbReference type="EMBL" id="SDN49254.1"/>
    </source>
</evidence>
<dbReference type="PANTHER" id="PTHR43751">
    <property type="entry name" value="SULFATASE"/>
    <property type="match status" value="1"/>
</dbReference>
<dbReference type="PANTHER" id="PTHR43751:SF3">
    <property type="entry name" value="SULFATASE N-TERMINAL DOMAIN-CONTAINING PROTEIN"/>
    <property type="match status" value="1"/>
</dbReference>
<sequence length="439" mass="49641">MTSIALVVLDTLRKDAFDEHFDWLEGVRFERAYSTANWTVPAHGSLFTGLYPSETGVHAKNMYLDVESPVLTELLRNEGYETRAFSANTNVTSHFDFDRGFSDFRVPDRFEHMNDDSVFDWREYSRTTETTGLEKYLGGIKRCVSEDVDTLRSIKTGLELKLSSGDGVEYGGAEEAMAQFEDESFGEDEFLFLNLMETHEPYRVPESYASVPEPEMTDAVGDLQLGGENGQQVVAAYEDCARYLSDIYAELYDTVLAEFDYVITLSDHGELLGEYGGWGHEYGVYPELTHVPLIISGPELDDETRTEAVSLVDVYRTILELVGINDSEGRGENLLEDIEGDRLTEYRGLTSWSEGRLRDSFDDEIVDTYDTVRRGIATDEGYCFETRDGVEIDSDEILTQEFCRDSISDFVAKLDERSVDGQAEVPEEVKDRLEDLGYA</sequence>
<accession>A0A1H0BUC4</accession>
<organism evidence="2 3">
    <name type="scientific">Haloarchaeobius iranensis</name>
    <dbReference type="NCBI Taxonomy" id="996166"/>
    <lineage>
        <taxon>Archaea</taxon>
        <taxon>Methanobacteriati</taxon>
        <taxon>Methanobacteriota</taxon>
        <taxon>Stenosarchaea group</taxon>
        <taxon>Halobacteria</taxon>
        <taxon>Halobacteriales</taxon>
        <taxon>Halorubellaceae</taxon>
        <taxon>Haloarchaeobius</taxon>
    </lineage>
</organism>
<dbReference type="InterPro" id="IPR052701">
    <property type="entry name" value="GAG_Ulvan_Degrading_Sulfatases"/>
</dbReference>
<dbReference type="STRING" id="996166.SAMN05192554_1483"/>
<gene>
    <name evidence="2" type="ORF">SAMN05192554_1483</name>
</gene>
<dbReference type="SUPFAM" id="SSF53649">
    <property type="entry name" value="Alkaline phosphatase-like"/>
    <property type="match status" value="1"/>
</dbReference>
<dbReference type="Proteomes" id="UP000199370">
    <property type="component" value="Unassembled WGS sequence"/>
</dbReference>
<dbReference type="CDD" id="cd16148">
    <property type="entry name" value="sulfatase_like"/>
    <property type="match status" value="1"/>
</dbReference>
<dbReference type="InterPro" id="IPR000917">
    <property type="entry name" value="Sulfatase_N"/>
</dbReference>
<protein>
    <submittedName>
        <fullName evidence="2">Arylsulfatase A</fullName>
    </submittedName>
</protein>
<dbReference type="OrthoDB" id="102174at2157"/>
<proteinExistence type="predicted"/>
<dbReference type="Pfam" id="PF00884">
    <property type="entry name" value="Sulfatase"/>
    <property type="match status" value="1"/>
</dbReference>
<feature type="domain" description="Sulfatase N-terminal" evidence="1">
    <location>
        <begin position="25"/>
        <end position="324"/>
    </location>
</feature>
<evidence type="ECO:0000313" key="3">
    <source>
        <dbReference type="Proteomes" id="UP000199370"/>
    </source>
</evidence>
<reference evidence="2 3" key="1">
    <citation type="submission" date="2016-10" db="EMBL/GenBank/DDBJ databases">
        <authorList>
            <person name="de Groot N.N."/>
        </authorList>
    </citation>
    <scope>NUCLEOTIDE SEQUENCE [LARGE SCALE GENOMIC DNA]</scope>
    <source>
        <strain evidence="3">EB21,IBRC-M 10013,KCTC 4048</strain>
    </source>
</reference>
<dbReference type="RefSeq" id="WP_089736575.1">
    <property type="nucleotide sequence ID" value="NZ_FNIA01000048.1"/>
</dbReference>
<dbReference type="InterPro" id="IPR017850">
    <property type="entry name" value="Alkaline_phosphatase_core_sf"/>
</dbReference>